<keyword evidence="3" id="KW-1185">Reference proteome</keyword>
<proteinExistence type="predicted"/>
<evidence type="ECO:0000259" key="1">
    <source>
        <dbReference type="Pfam" id="PF14417"/>
    </source>
</evidence>
<sequence length="208" mass="22972">MVAEIPGAPHPVTFAGGVLDRYRHVCAFVNGRAEADAVLDPFVRDGVDAGDRLLYLVDSAAPGAPLRRLRRLGFDTGALLEQRRCEVRTWAETYLRTGDFDQTDMLEQLDAMLGTSPAPRIRLLADMGWAARQDGVAATLIEFEARANFLHARHQHVVICAYDTSLFDGAFIVDILRTHPMVVIGGMLQENPFFVPPDDFLQEQAAHG</sequence>
<evidence type="ECO:0000313" key="2">
    <source>
        <dbReference type="EMBL" id="NYD73351.1"/>
    </source>
</evidence>
<comment type="caution">
    <text evidence="2">The sequence shown here is derived from an EMBL/GenBank/DDBJ whole genome shotgun (WGS) entry which is preliminary data.</text>
</comment>
<dbReference type="EMBL" id="JACCBJ010000001">
    <property type="protein sequence ID" value="NYD73351.1"/>
    <property type="molecule type" value="Genomic_DNA"/>
</dbReference>
<dbReference type="InterPro" id="IPR025847">
    <property type="entry name" value="MEDS_domain"/>
</dbReference>
<dbReference type="AlphaFoldDB" id="A0A852SXC4"/>
<dbReference type="Pfam" id="PF14417">
    <property type="entry name" value="MEDS"/>
    <property type="match status" value="1"/>
</dbReference>
<dbReference type="RefSeq" id="WP_179454897.1">
    <property type="nucleotide sequence ID" value="NZ_BAAAPX010000001.1"/>
</dbReference>
<accession>A0A852SXC4</accession>
<protein>
    <recommendedName>
        <fullName evidence="1">MEDS domain-containing protein</fullName>
    </recommendedName>
</protein>
<gene>
    <name evidence="2" type="ORF">BJ963_000870</name>
</gene>
<organism evidence="2 3">
    <name type="scientific">Leifsonia soli</name>
    <dbReference type="NCBI Taxonomy" id="582665"/>
    <lineage>
        <taxon>Bacteria</taxon>
        <taxon>Bacillati</taxon>
        <taxon>Actinomycetota</taxon>
        <taxon>Actinomycetes</taxon>
        <taxon>Micrococcales</taxon>
        <taxon>Microbacteriaceae</taxon>
        <taxon>Leifsonia</taxon>
    </lineage>
</organism>
<name>A0A852SXC4_9MICO</name>
<feature type="domain" description="MEDS" evidence="1">
    <location>
        <begin position="23"/>
        <end position="180"/>
    </location>
</feature>
<reference evidence="2 3" key="1">
    <citation type="submission" date="2020-07" db="EMBL/GenBank/DDBJ databases">
        <title>Sequencing the genomes of 1000 actinobacteria strains.</title>
        <authorList>
            <person name="Klenk H.-P."/>
        </authorList>
    </citation>
    <scope>NUCLEOTIDE SEQUENCE [LARGE SCALE GENOMIC DNA]</scope>
    <source>
        <strain evidence="2 3">DSM 23871</strain>
    </source>
</reference>
<evidence type="ECO:0000313" key="3">
    <source>
        <dbReference type="Proteomes" id="UP000589620"/>
    </source>
</evidence>
<dbReference type="Proteomes" id="UP000589620">
    <property type="component" value="Unassembled WGS sequence"/>
</dbReference>